<organism evidence="1 2">
    <name type="scientific">Candidatus Argoarchaeum ethanivorans</name>
    <dbReference type="NCBI Taxonomy" id="2608793"/>
    <lineage>
        <taxon>Archaea</taxon>
        <taxon>Methanobacteriati</taxon>
        <taxon>Methanobacteriota</taxon>
        <taxon>Stenosarchaea group</taxon>
        <taxon>Methanomicrobia</taxon>
        <taxon>Methanosarcinales</taxon>
        <taxon>Methanosarcinales incertae sedis</taxon>
        <taxon>GOM Arc I cluster</taxon>
        <taxon>Candidatus Argoarchaeum</taxon>
    </lineage>
</organism>
<dbReference type="AlphaFoldDB" id="A0A811T8P0"/>
<proteinExistence type="predicted"/>
<dbReference type="Proteomes" id="UP000637195">
    <property type="component" value="Unassembled WGS sequence"/>
</dbReference>
<gene>
    <name evidence="1" type="ORF">ANIMEMIM_00285</name>
</gene>
<sequence length="61" mass="6488">MNITPNAIPTAHKIPIAVSSGNFVFLLIIPIPRAEAIAKNKAPIIGLIPRKKLKPTPPNAV</sequence>
<comment type="caution">
    <text evidence="1">The sequence shown here is derived from an EMBL/GenBank/DDBJ whole genome shotgun (WGS) entry which is preliminary data.</text>
</comment>
<protein>
    <submittedName>
        <fullName evidence="1">Uncharacterized protein</fullName>
    </submittedName>
</protein>
<evidence type="ECO:0000313" key="1">
    <source>
        <dbReference type="EMBL" id="CAD6492198.1"/>
    </source>
</evidence>
<name>A0A811T8P0_9EURY</name>
<accession>A0A811T8P0</accession>
<reference evidence="1" key="1">
    <citation type="submission" date="2020-10" db="EMBL/GenBank/DDBJ databases">
        <authorList>
            <person name="Hahn C.J."/>
            <person name="Laso-Perez R."/>
            <person name="Vulcano F."/>
            <person name="Vaziourakis K.-M."/>
            <person name="Stokke R."/>
            <person name="Steen I.H."/>
            <person name="Teske A."/>
            <person name="Boetius A."/>
            <person name="Liebeke M."/>
            <person name="Amann R."/>
            <person name="Knittel K."/>
        </authorList>
    </citation>
    <scope>NUCLEOTIDE SEQUENCE</scope>
    <source>
        <strain evidence="1">Gfbio:e3339647-f889-4370-9287-4fb5cb688e4c:AG393N10_GoMArc1</strain>
    </source>
</reference>
<evidence type="ECO:0000313" key="2">
    <source>
        <dbReference type="Proteomes" id="UP000637195"/>
    </source>
</evidence>
<dbReference type="EMBL" id="CAJHIM010000025">
    <property type="protein sequence ID" value="CAD6492198.1"/>
    <property type="molecule type" value="Genomic_DNA"/>
</dbReference>